<feature type="region of interest" description="Disordered" evidence="1">
    <location>
        <begin position="122"/>
        <end position="145"/>
    </location>
</feature>
<feature type="non-terminal residue" evidence="2">
    <location>
        <position position="1"/>
    </location>
</feature>
<protein>
    <submittedName>
        <fullName evidence="2">Uncharacterized protein</fullName>
    </submittedName>
</protein>
<sequence length="145" mass="17156">SREKEKSEEGKEKKNETAHQSKTVDSGETNKMKHFMAEFKKTVSAEPQEVDVAAALVAARRLLREICQPEQQQQQPRPTRPSRLLRQPHEPAPGSFMHSLRGASRKRRRWCDYDEDEEEWLRVEDSTERHEWGAKRERMEEEEDQ</sequence>
<gene>
    <name evidence="2" type="ORF">PMAYCL1PPCAC_10047</name>
</gene>
<evidence type="ECO:0000313" key="2">
    <source>
        <dbReference type="EMBL" id="GMR39852.1"/>
    </source>
</evidence>
<comment type="caution">
    <text evidence="2">The sequence shown here is derived from an EMBL/GenBank/DDBJ whole genome shotgun (WGS) entry which is preliminary data.</text>
</comment>
<proteinExistence type="predicted"/>
<accession>A0AAN4ZKH1</accession>
<feature type="compositionally biased region" description="Basic and acidic residues" evidence="1">
    <location>
        <begin position="122"/>
        <end position="139"/>
    </location>
</feature>
<feature type="compositionally biased region" description="Low complexity" evidence="1">
    <location>
        <begin position="68"/>
        <end position="85"/>
    </location>
</feature>
<name>A0AAN4ZKH1_9BILA</name>
<organism evidence="2 3">
    <name type="scientific">Pristionchus mayeri</name>
    <dbReference type="NCBI Taxonomy" id="1317129"/>
    <lineage>
        <taxon>Eukaryota</taxon>
        <taxon>Metazoa</taxon>
        <taxon>Ecdysozoa</taxon>
        <taxon>Nematoda</taxon>
        <taxon>Chromadorea</taxon>
        <taxon>Rhabditida</taxon>
        <taxon>Rhabditina</taxon>
        <taxon>Diplogasteromorpha</taxon>
        <taxon>Diplogasteroidea</taxon>
        <taxon>Neodiplogasteridae</taxon>
        <taxon>Pristionchus</taxon>
    </lineage>
</organism>
<dbReference type="EMBL" id="BTRK01000003">
    <property type="protein sequence ID" value="GMR39852.1"/>
    <property type="molecule type" value="Genomic_DNA"/>
</dbReference>
<evidence type="ECO:0000313" key="3">
    <source>
        <dbReference type="Proteomes" id="UP001328107"/>
    </source>
</evidence>
<feature type="region of interest" description="Disordered" evidence="1">
    <location>
        <begin position="1"/>
        <end position="31"/>
    </location>
</feature>
<evidence type="ECO:0000256" key="1">
    <source>
        <dbReference type="SAM" id="MobiDB-lite"/>
    </source>
</evidence>
<keyword evidence="3" id="KW-1185">Reference proteome</keyword>
<reference evidence="3" key="1">
    <citation type="submission" date="2022-10" db="EMBL/GenBank/DDBJ databases">
        <title>Genome assembly of Pristionchus species.</title>
        <authorList>
            <person name="Yoshida K."/>
            <person name="Sommer R.J."/>
        </authorList>
    </citation>
    <scope>NUCLEOTIDE SEQUENCE [LARGE SCALE GENOMIC DNA]</scope>
    <source>
        <strain evidence="3">RS5460</strain>
    </source>
</reference>
<dbReference type="Proteomes" id="UP001328107">
    <property type="component" value="Unassembled WGS sequence"/>
</dbReference>
<feature type="compositionally biased region" description="Basic and acidic residues" evidence="1">
    <location>
        <begin position="1"/>
        <end position="19"/>
    </location>
</feature>
<dbReference type="AlphaFoldDB" id="A0AAN4ZKH1"/>
<feature type="region of interest" description="Disordered" evidence="1">
    <location>
        <begin position="66"/>
        <end position="108"/>
    </location>
</feature>